<dbReference type="InterPro" id="IPR042532">
    <property type="entry name" value="EXOC3/Sec6_C"/>
</dbReference>
<dbReference type="GO" id="GO:0006887">
    <property type="term" value="P:exocytosis"/>
    <property type="evidence" value="ECO:0007669"/>
    <property type="project" value="InterPro"/>
</dbReference>
<keyword evidence="3" id="KW-1185">Reference proteome</keyword>
<dbReference type="GO" id="GO:0000149">
    <property type="term" value="F:SNARE binding"/>
    <property type="evidence" value="ECO:0007669"/>
    <property type="project" value="TreeGrafter"/>
</dbReference>
<name>A0A672ZU13_9TELE</name>
<dbReference type="Pfam" id="PF06046">
    <property type="entry name" value="Sec6"/>
    <property type="match status" value="1"/>
</dbReference>
<dbReference type="AlphaFoldDB" id="A0A672ZU13"/>
<dbReference type="Proteomes" id="UP000472271">
    <property type="component" value="Chromosome 24"/>
</dbReference>
<dbReference type="Ensembl" id="ENSSORT00005020460.1">
    <property type="protein sequence ID" value="ENSSORP00005019897.1"/>
    <property type="gene ID" value="ENSSORG00005009717.1"/>
</dbReference>
<sequence>SKMRRAVQCSAFSSPNSVTFFYLHLQFLRTHPSNILFLWLPPDGGLIVEEVQEDQEQLESISRRLIMREEQLFGQDSHSEEDEDQLHKDLEALWLQIQMAVHNTFTSSTGDLEVLRSAVASIQQQEKQDQRWAGCPEDQVPVWRPQKCLRNHNILLQKVVQSRLKKAVEELADETNGLSSALKKEDGKRPEGDLLTVERTVKDCYPPEMDILNVYAGLYQHSFSTRLKDLAGSGVDVKDCSYLLFWTNHYYPKVEMWLQTALKKEEEMWLSGGEPEFIDTYCFSPLADNVICFSYRKAVEDFVKGDHGNVSSVIKAQLVCEEQLRYARHPFTCSCLDCGYSCLTCPFHSQKKQYCSQLWTPAWLDGSLPVIDCLLDSVNLRDLKNLKLTCRQVTPSTFPSIFLLISALLVLQGCTDSSWLTQVLNSVAEILHLQDPGSVHLEMISLSRSFPDLSEAHMSALLLLKTGLSAADVRSIKASVQENRPLDFSTNQSPAFFSKVKVKSMKSMSNKIVQILKS</sequence>
<reference evidence="2" key="2">
    <citation type="submission" date="2025-08" db="UniProtKB">
        <authorList>
            <consortium name="Ensembl"/>
        </authorList>
    </citation>
    <scope>IDENTIFICATION</scope>
</reference>
<dbReference type="GO" id="GO:0000145">
    <property type="term" value="C:exocyst"/>
    <property type="evidence" value="ECO:0007669"/>
    <property type="project" value="InterPro"/>
</dbReference>
<reference evidence="2" key="1">
    <citation type="submission" date="2019-06" db="EMBL/GenBank/DDBJ databases">
        <authorList>
            <consortium name="Wellcome Sanger Institute Data Sharing"/>
        </authorList>
    </citation>
    <scope>NUCLEOTIDE SEQUENCE [LARGE SCALE GENOMIC DNA]</scope>
</reference>
<evidence type="ECO:0000313" key="3">
    <source>
        <dbReference type="Proteomes" id="UP000472271"/>
    </source>
</evidence>
<dbReference type="InterPro" id="IPR010326">
    <property type="entry name" value="EXOC3/Sec6"/>
</dbReference>
<accession>A0A672ZU13</accession>
<evidence type="ECO:0000313" key="2">
    <source>
        <dbReference type="Ensembl" id="ENSSORP00005019897.1"/>
    </source>
</evidence>
<organism evidence="2 3">
    <name type="scientific">Sphaeramia orbicularis</name>
    <name type="common">orbiculate cardinalfish</name>
    <dbReference type="NCBI Taxonomy" id="375764"/>
    <lineage>
        <taxon>Eukaryota</taxon>
        <taxon>Metazoa</taxon>
        <taxon>Chordata</taxon>
        <taxon>Craniata</taxon>
        <taxon>Vertebrata</taxon>
        <taxon>Euteleostomi</taxon>
        <taxon>Actinopterygii</taxon>
        <taxon>Neopterygii</taxon>
        <taxon>Teleostei</taxon>
        <taxon>Neoteleostei</taxon>
        <taxon>Acanthomorphata</taxon>
        <taxon>Gobiaria</taxon>
        <taxon>Kurtiformes</taxon>
        <taxon>Apogonoidei</taxon>
        <taxon>Apogonidae</taxon>
        <taxon>Apogoninae</taxon>
        <taxon>Sphaeramia</taxon>
    </lineage>
</organism>
<comment type="similarity">
    <text evidence="1">Belongs to the SEC6 family.</text>
</comment>
<dbReference type="InParanoid" id="A0A672ZU13"/>
<protein>
    <submittedName>
        <fullName evidence="2">Uncharacterized protein</fullName>
    </submittedName>
</protein>
<dbReference type="PANTHER" id="PTHR21292">
    <property type="entry name" value="EXOCYST COMPLEX COMPONENT SEC6-RELATED"/>
    <property type="match status" value="1"/>
</dbReference>
<dbReference type="PANTHER" id="PTHR21292:SF4">
    <property type="entry name" value="TUMOR NECROSIS FACTOR ALPHA-INDUCED PROTEIN 2"/>
    <property type="match status" value="1"/>
</dbReference>
<proteinExistence type="inferred from homology"/>
<dbReference type="GO" id="GO:0051601">
    <property type="term" value="P:exocyst localization"/>
    <property type="evidence" value="ECO:0007669"/>
    <property type="project" value="TreeGrafter"/>
</dbReference>
<reference evidence="2" key="3">
    <citation type="submission" date="2025-09" db="UniProtKB">
        <authorList>
            <consortium name="Ensembl"/>
        </authorList>
    </citation>
    <scope>IDENTIFICATION</scope>
</reference>
<dbReference type="Gene3D" id="1.10.357.70">
    <property type="entry name" value="Exocyst complex component Sec6, C-terminal domain"/>
    <property type="match status" value="1"/>
</dbReference>
<evidence type="ECO:0000256" key="1">
    <source>
        <dbReference type="ARBA" id="ARBA00009447"/>
    </source>
</evidence>